<dbReference type="EMBL" id="KZ678143">
    <property type="protein sequence ID" value="PSN61845.1"/>
    <property type="molecule type" value="Genomic_DNA"/>
</dbReference>
<organism evidence="2 3">
    <name type="scientific">Corynespora cassiicola Philippines</name>
    <dbReference type="NCBI Taxonomy" id="1448308"/>
    <lineage>
        <taxon>Eukaryota</taxon>
        <taxon>Fungi</taxon>
        <taxon>Dikarya</taxon>
        <taxon>Ascomycota</taxon>
        <taxon>Pezizomycotina</taxon>
        <taxon>Dothideomycetes</taxon>
        <taxon>Pleosporomycetidae</taxon>
        <taxon>Pleosporales</taxon>
        <taxon>Corynesporascaceae</taxon>
        <taxon>Corynespora</taxon>
    </lineage>
</organism>
<feature type="region of interest" description="Disordered" evidence="1">
    <location>
        <begin position="89"/>
        <end position="151"/>
    </location>
</feature>
<sequence>MGRLAIRTAGAEEGKVVDKAHRHPDGRPWQHNQGTGVQGVDASQDEGLDGASAWPHLRARVGICGRAGQDSFRGQRPLQWAGSGLLLFPHGQEEGNEGATHGCHGEGSGWPGSKAPTCTLGEARGRSNEGRADRKKRSSSSTTVVAKPVAA</sequence>
<accession>A0A2T2N8U3</accession>
<gene>
    <name evidence="2" type="ORF">BS50DRAFT_146745</name>
</gene>
<evidence type="ECO:0000313" key="2">
    <source>
        <dbReference type="EMBL" id="PSN61845.1"/>
    </source>
</evidence>
<reference evidence="2 3" key="1">
    <citation type="journal article" date="2018" name="Front. Microbiol.">
        <title>Genome-Wide Analysis of Corynespora cassiicola Leaf Fall Disease Putative Effectors.</title>
        <authorList>
            <person name="Lopez D."/>
            <person name="Ribeiro S."/>
            <person name="Label P."/>
            <person name="Fumanal B."/>
            <person name="Venisse J.S."/>
            <person name="Kohler A."/>
            <person name="de Oliveira R.R."/>
            <person name="Labutti K."/>
            <person name="Lipzen A."/>
            <person name="Lail K."/>
            <person name="Bauer D."/>
            <person name="Ohm R.A."/>
            <person name="Barry K.W."/>
            <person name="Spatafora J."/>
            <person name="Grigoriev I.V."/>
            <person name="Martin F.M."/>
            <person name="Pujade-Renaud V."/>
        </authorList>
    </citation>
    <scope>NUCLEOTIDE SEQUENCE [LARGE SCALE GENOMIC DNA]</scope>
    <source>
        <strain evidence="2 3">Philippines</strain>
    </source>
</reference>
<feature type="compositionally biased region" description="Basic and acidic residues" evidence="1">
    <location>
        <begin position="123"/>
        <end position="132"/>
    </location>
</feature>
<proteinExistence type="predicted"/>
<evidence type="ECO:0000313" key="3">
    <source>
        <dbReference type="Proteomes" id="UP000240883"/>
    </source>
</evidence>
<dbReference type="AlphaFoldDB" id="A0A2T2N8U3"/>
<protein>
    <submittedName>
        <fullName evidence="2">Uncharacterized protein</fullName>
    </submittedName>
</protein>
<evidence type="ECO:0000256" key="1">
    <source>
        <dbReference type="SAM" id="MobiDB-lite"/>
    </source>
</evidence>
<keyword evidence="3" id="KW-1185">Reference proteome</keyword>
<dbReference type="Proteomes" id="UP000240883">
    <property type="component" value="Unassembled WGS sequence"/>
</dbReference>
<name>A0A2T2N8U3_CORCC</name>